<reference evidence="2" key="1">
    <citation type="submission" date="2020-02" db="EMBL/GenBank/DDBJ databases">
        <authorList>
            <person name="Meier V. D."/>
        </authorList>
    </citation>
    <scope>NUCLEOTIDE SEQUENCE</scope>
    <source>
        <strain evidence="2">AVDCRST_MAG19</strain>
    </source>
</reference>
<organism evidence="2">
    <name type="scientific">uncultured Thermomicrobiales bacterium</name>
    <dbReference type="NCBI Taxonomy" id="1645740"/>
    <lineage>
        <taxon>Bacteria</taxon>
        <taxon>Pseudomonadati</taxon>
        <taxon>Thermomicrobiota</taxon>
        <taxon>Thermomicrobia</taxon>
        <taxon>Thermomicrobiales</taxon>
        <taxon>environmental samples</taxon>
    </lineage>
</organism>
<proteinExistence type="predicted"/>
<feature type="region of interest" description="Disordered" evidence="1">
    <location>
        <begin position="103"/>
        <end position="150"/>
    </location>
</feature>
<accession>A0A6J4VSV7</accession>
<sequence>MAAADPVDGVGDLGRQRRAEKRGRCDGEPSSTRRVAAAGAERTATTSPGSLTREPWGVVVVRQAVTGPDGVEAGLPGPVRHGGGLELAEGPAAQAALLPGGTIPRVGVGPTPAPSLARVRSSAESRTPARGRRRGQGGLRSNRIPRGFDT</sequence>
<feature type="compositionally biased region" description="Basic and acidic residues" evidence="1">
    <location>
        <begin position="14"/>
        <end position="27"/>
    </location>
</feature>
<protein>
    <submittedName>
        <fullName evidence="2">Uncharacterized protein</fullName>
    </submittedName>
</protein>
<evidence type="ECO:0000256" key="1">
    <source>
        <dbReference type="SAM" id="MobiDB-lite"/>
    </source>
</evidence>
<name>A0A6J4VSV7_9BACT</name>
<evidence type="ECO:0000313" key="2">
    <source>
        <dbReference type="EMBL" id="CAA9584005.1"/>
    </source>
</evidence>
<gene>
    <name evidence="2" type="ORF">AVDCRST_MAG19-4437</name>
</gene>
<dbReference type="AlphaFoldDB" id="A0A6J4VSV7"/>
<feature type="region of interest" description="Disordered" evidence="1">
    <location>
        <begin position="1"/>
        <end position="56"/>
    </location>
</feature>
<dbReference type="EMBL" id="CADCWL010000244">
    <property type="protein sequence ID" value="CAA9584005.1"/>
    <property type="molecule type" value="Genomic_DNA"/>
</dbReference>